<evidence type="ECO:0000313" key="2">
    <source>
        <dbReference type="EMBL" id="KAI5419395.1"/>
    </source>
</evidence>
<dbReference type="Gramene" id="Psat4g118120.1">
    <property type="protein sequence ID" value="Psat4g118120.1.cds1"/>
    <property type="gene ID" value="Psat4g118120"/>
</dbReference>
<organism evidence="2 3">
    <name type="scientific">Pisum sativum</name>
    <name type="common">Garden pea</name>
    <name type="synonym">Lathyrus oleraceus</name>
    <dbReference type="NCBI Taxonomy" id="3888"/>
    <lineage>
        <taxon>Eukaryota</taxon>
        <taxon>Viridiplantae</taxon>
        <taxon>Streptophyta</taxon>
        <taxon>Embryophyta</taxon>
        <taxon>Tracheophyta</taxon>
        <taxon>Spermatophyta</taxon>
        <taxon>Magnoliopsida</taxon>
        <taxon>eudicotyledons</taxon>
        <taxon>Gunneridae</taxon>
        <taxon>Pentapetalae</taxon>
        <taxon>rosids</taxon>
        <taxon>fabids</taxon>
        <taxon>Fabales</taxon>
        <taxon>Fabaceae</taxon>
        <taxon>Papilionoideae</taxon>
        <taxon>50 kb inversion clade</taxon>
        <taxon>NPAAA clade</taxon>
        <taxon>Hologalegina</taxon>
        <taxon>IRL clade</taxon>
        <taxon>Fabeae</taxon>
        <taxon>Lathyrus</taxon>
    </lineage>
</organism>
<dbReference type="InterPro" id="IPR039612">
    <property type="entry name" value="VQ_5/9/14"/>
</dbReference>
<dbReference type="Proteomes" id="UP001058974">
    <property type="component" value="Chromosome 4"/>
</dbReference>
<keyword evidence="3" id="KW-1185">Reference proteome</keyword>
<dbReference type="Gramene" id="Psat04G0353300-T1">
    <property type="protein sequence ID" value="KAI5419395.1"/>
    <property type="gene ID" value="KIW84_043533"/>
</dbReference>
<dbReference type="InterPro" id="IPR008889">
    <property type="entry name" value="VQ"/>
</dbReference>
<dbReference type="PANTHER" id="PTHR33783:SF1">
    <property type="entry name" value="PROTEIN HAIKU1"/>
    <property type="match status" value="1"/>
</dbReference>
<dbReference type="EMBL" id="JAMSHJ010000004">
    <property type="protein sequence ID" value="KAI5419395.1"/>
    <property type="molecule type" value="Genomic_DNA"/>
</dbReference>
<gene>
    <name evidence="2" type="ORF">KIW84_043533</name>
</gene>
<dbReference type="AlphaFoldDB" id="A0A9D4XI87"/>
<comment type="caution">
    <text evidence="2">The sequence shown here is derived from an EMBL/GenBank/DDBJ whole genome shotgun (WGS) entry which is preliminary data.</text>
</comment>
<accession>A0A9D4XI87</accession>
<dbReference type="PANTHER" id="PTHR33783">
    <property type="entry name" value="PROTEIN HAIKU1"/>
    <property type="match status" value="1"/>
</dbReference>
<evidence type="ECO:0000259" key="1">
    <source>
        <dbReference type="Pfam" id="PF05678"/>
    </source>
</evidence>
<name>A0A9D4XI87_PEA</name>
<dbReference type="Pfam" id="PF05678">
    <property type="entry name" value="VQ"/>
    <property type="match status" value="1"/>
</dbReference>
<feature type="domain" description="VQ" evidence="1">
    <location>
        <begin position="46"/>
        <end position="72"/>
    </location>
</feature>
<sequence length="237" mass="27588">MKNSKNQLKGKLGVSKKGKNKIKNNLLQQTINNGKYVFSGALHENPQPNVYNVDKNDFMKVVQHLTGLQSNSTKFESEITRLHKIRSPPLTNVRQLDLIQVRVPTLAAPQVFPYTELFRPPFHFVIGCPLVDMPLTNYIESPIITYMRNIQDSMINYDVSRGNQFQSYPIETEVFNNVNVQYQPQYYPIQRQVFNNVESFQASYTLHPNLVELPISVFMRRFQLFDCNSSKDNQFQY</sequence>
<dbReference type="Gramene" id="PSAT_LOCUS16711_t1">
    <property type="protein sequence ID" value="CAL5197155.1"/>
    <property type="gene ID" value="PSAT_LOCUS16711"/>
</dbReference>
<evidence type="ECO:0000313" key="3">
    <source>
        <dbReference type="Proteomes" id="UP001058974"/>
    </source>
</evidence>
<reference evidence="2 3" key="1">
    <citation type="journal article" date="2022" name="Nat. Genet.">
        <title>Improved pea reference genome and pan-genome highlight genomic features and evolutionary characteristics.</title>
        <authorList>
            <person name="Yang T."/>
            <person name="Liu R."/>
            <person name="Luo Y."/>
            <person name="Hu S."/>
            <person name="Wang D."/>
            <person name="Wang C."/>
            <person name="Pandey M.K."/>
            <person name="Ge S."/>
            <person name="Xu Q."/>
            <person name="Li N."/>
            <person name="Li G."/>
            <person name="Huang Y."/>
            <person name="Saxena R.K."/>
            <person name="Ji Y."/>
            <person name="Li M."/>
            <person name="Yan X."/>
            <person name="He Y."/>
            <person name="Liu Y."/>
            <person name="Wang X."/>
            <person name="Xiang C."/>
            <person name="Varshney R.K."/>
            <person name="Ding H."/>
            <person name="Gao S."/>
            <person name="Zong X."/>
        </authorList>
    </citation>
    <scope>NUCLEOTIDE SEQUENCE [LARGE SCALE GENOMIC DNA]</scope>
    <source>
        <strain evidence="2 3">cv. Zhongwan 6</strain>
    </source>
</reference>
<proteinExistence type="predicted"/>
<protein>
    <recommendedName>
        <fullName evidence="1">VQ domain-containing protein</fullName>
    </recommendedName>
</protein>